<gene>
    <name evidence="2" type="ORF">PLOB_00037674</name>
</gene>
<proteinExistence type="predicted"/>
<comment type="caution">
    <text evidence="2">The sequence shown here is derived from an EMBL/GenBank/DDBJ whole genome shotgun (WGS) entry which is preliminary data.</text>
</comment>
<feature type="region of interest" description="Disordered" evidence="1">
    <location>
        <begin position="1"/>
        <end position="35"/>
    </location>
</feature>
<name>A0ABN8P785_9CNID</name>
<accession>A0ABN8P785</accession>
<dbReference type="EMBL" id="CALNXK010000055">
    <property type="protein sequence ID" value="CAH3134929.1"/>
    <property type="molecule type" value="Genomic_DNA"/>
</dbReference>
<evidence type="ECO:0000256" key="1">
    <source>
        <dbReference type="SAM" id="MobiDB-lite"/>
    </source>
</evidence>
<organism evidence="2 3">
    <name type="scientific">Porites lobata</name>
    <dbReference type="NCBI Taxonomy" id="104759"/>
    <lineage>
        <taxon>Eukaryota</taxon>
        <taxon>Metazoa</taxon>
        <taxon>Cnidaria</taxon>
        <taxon>Anthozoa</taxon>
        <taxon>Hexacorallia</taxon>
        <taxon>Scleractinia</taxon>
        <taxon>Fungiina</taxon>
        <taxon>Poritidae</taxon>
        <taxon>Porites</taxon>
    </lineage>
</organism>
<evidence type="ECO:0000313" key="3">
    <source>
        <dbReference type="Proteomes" id="UP001159405"/>
    </source>
</evidence>
<sequence>MEEKFKVGFSKIRRKSTSHTSSSRSSSSSSCSDNSSAVTEECLHHDVDTAQIIDMAEIAKKRRQGRSKSVDFIRKIHCSSTDGTIDFTFKTKLDARSFQDLPTTTLCSTEL</sequence>
<keyword evidence="3" id="KW-1185">Reference proteome</keyword>
<reference evidence="2 3" key="1">
    <citation type="submission" date="2022-05" db="EMBL/GenBank/DDBJ databases">
        <authorList>
            <consortium name="Genoscope - CEA"/>
            <person name="William W."/>
        </authorList>
    </citation>
    <scope>NUCLEOTIDE SEQUENCE [LARGE SCALE GENOMIC DNA]</scope>
</reference>
<evidence type="ECO:0000313" key="2">
    <source>
        <dbReference type="EMBL" id="CAH3134929.1"/>
    </source>
</evidence>
<protein>
    <submittedName>
        <fullName evidence="2">Uncharacterized protein</fullName>
    </submittedName>
</protein>
<dbReference type="Proteomes" id="UP001159405">
    <property type="component" value="Unassembled WGS sequence"/>
</dbReference>
<feature type="compositionally biased region" description="Low complexity" evidence="1">
    <location>
        <begin position="18"/>
        <end position="35"/>
    </location>
</feature>